<feature type="region of interest" description="Disordered" evidence="1">
    <location>
        <begin position="146"/>
        <end position="176"/>
    </location>
</feature>
<keyword evidence="3" id="KW-1185">Reference proteome</keyword>
<name>B4N795_DROWI</name>
<dbReference type="Proteomes" id="UP000007798">
    <property type="component" value="Unassembled WGS sequence"/>
</dbReference>
<dbReference type="OMA" id="AQPWQHV"/>
<accession>B4N795</accession>
<organism evidence="2 3">
    <name type="scientific">Drosophila willistoni</name>
    <name type="common">Fruit fly</name>
    <dbReference type="NCBI Taxonomy" id="7260"/>
    <lineage>
        <taxon>Eukaryota</taxon>
        <taxon>Metazoa</taxon>
        <taxon>Ecdysozoa</taxon>
        <taxon>Arthropoda</taxon>
        <taxon>Hexapoda</taxon>
        <taxon>Insecta</taxon>
        <taxon>Pterygota</taxon>
        <taxon>Neoptera</taxon>
        <taxon>Endopterygota</taxon>
        <taxon>Diptera</taxon>
        <taxon>Brachycera</taxon>
        <taxon>Muscomorpha</taxon>
        <taxon>Ephydroidea</taxon>
        <taxon>Drosophilidae</taxon>
        <taxon>Drosophila</taxon>
        <taxon>Sophophora</taxon>
    </lineage>
</organism>
<evidence type="ECO:0000313" key="2">
    <source>
        <dbReference type="EMBL" id="EDW80236.1"/>
    </source>
</evidence>
<dbReference type="KEGG" id="dwi:6646570"/>
<dbReference type="eggNOG" id="ENOG502TM0S">
    <property type="taxonomic scope" value="Eukaryota"/>
</dbReference>
<evidence type="ECO:0000313" key="3">
    <source>
        <dbReference type="Proteomes" id="UP000007798"/>
    </source>
</evidence>
<dbReference type="OrthoDB" id="8007002at2759"/>
<feature type="compositionally biased region" description="Basic and acidic residues" evidence="1">
    <location>
        <begin position="74"/>
        <end position="97"/>
    </location>
</feature>
<dbReference type="InParanoid" id="B4N795"/>
<dbReference type="EMBL" id="CH964182">
    <property type="protein sequence ID" value="EDW80236.1"/>
    <property type="molecule type" value="Genomic_DNA"/>
</dbReference>
<evidence type="ECO:0000256" key="1">
    <source>
        <dbReference type="SAM" id="MobiDB-lite"/>
    </source>
</evidence>
<feature type="region of interest" description="Disordered" evidence="1">
    <location>
        <begin position="1"/>
        <end position="45"/>
    </location>
</feature>
<dbReference type="AlphaFoldDB" id="B4N795"/>
<dbReference type="PhylomeDB" id="B4N795"/>
<protein>
    <submittedName>
        <fullName evidence="2">Uncharacterized protein</fullName>
    </submittedName>
</protein>
<proteinExistence type="predicted"/>
<dbReference type="FunCoup" id="B4N795">
    <property type="interactions" value="22"/>
</dbReference>
<dbReference type="HOGENOM" id="CLU_110403_0_0_1"/>
<feature type="compositionally biased region" description="Basic residues" evidence="1">
    <location>
        <begin position="9"/>
        <end position="31"/>
    </location>
</feature>
<feature type="region of interest" description="Disordered" evidence="1">
    <location>
        <begin position="74"/>
        <end position="112"/>
    </location>
</feature>
<reference evidence="2 3" key="1">
    <citation type="journal article" date="2007" name="Nature">
        <title>Evolution of genes and genomes on the Drosophila phylogeny.</title>
        <authorList>
            <consortium name="Drosophila 12 Genomes Consortium"/>
            <person name="Clark A.G."/>
            <person name="Eisen M.B."/>
            <person name="Smith D.R."/>
            <person name="Bergman C.M."/>
            <person name="Oliver B."/>
            <person name="Markow T.A."/>
            <person name="Kaufman T.C."/>
            <person name="Kellis M."/>
            <person name="Gelbart W."/>
            <person name="Iyer V.N."/>
            <person name="Pollard D.A."/>
            <person name="Sackton T.B."/>
            <person name="Larracuente A.M."/>
            <person name="Singh N.D."/>
            <person name="Abad J.P."/>
            <person name="Abt D.N."/>
            <person name="Adryan B."/>
            <person name="Aguade M."/>
            <person name="Akashi H."/>
            <person name="Anderson W.W."/>
            <person name="Aquadro C.F."/>
            <person name="Ardell D.H."/>
            <person name="Arguello R."/>
            <person name="Artieri C.G."/>
            <person name="Barbash D.A."/>
            <person name="Barker D."/>
            <person name="Barsanti P."/>
            <person name="Batterham P."/>
            <person name="Batzoglou S."/>
            <person name="Begun D."/>
            <person name="Bhutkar A."/>
            <person name="Blanco E."/>
            <person name="Bosak S.A."/>
            <person name="Bradley R.K."/>
            <person name="Brand A.D."/>
            <person name="Brent M.R."/>
            <person name="Brooks A.N."/>
            <person name="Brown R.H."/>
            <person name="Butlin R.K."/>
            <person name="Caggese C."/>
            <person name="Calvi B.R."/>
            <person name="Bernardo de Carvalho A."/>
            <person name="Caspi A."/>
            <person name="Castrezana S."/>
            <person name="Celniker S.E."/>
            <person name="Chang J.L."/>
            <person name="Chapple C."/>
            <person name="Chatterji S."/>
            <person name="Chinwalla A."/>
            <person name="Civetta A."/>
            <person name="Clifton S.W."/>
            <person name="Comeron J.M."/>
            <person name="Costello J.C."/>
            <person name="Coyne J.A."/>
            <person name="Daub J."/>
            <person name="David R.G."/>
            <person name="Delcher A.L."/>
            <person name="Delehaunty K."/>
            <person name="Do C.B."/>
            <person name="Ebling H."/>
            <person name="Edwards K."/>
            <person name="Eickbush T."/>
            <person name="Evans J.D."/>
            <person name="Filipski A."/>
            <person name="Findeiss S."/>
            <person name="Freyhult E."/>
            <person name="Fulton L."/>
            <person name="Fulton R."/>
            <person name="Garcia A.C."/>
            <person name="Gardiner A."/>
            <person name="Garfield D.A."/>
            <person name="Garvin B.E."/>
            <person name="Gibson G."/>
            <person name="Gilbert D."/>
            <person name="Gnerre S."/>
            <person name="Godfrey J."/>
            <person name="Good R."/>
            <person name="Gotea V."/>
            <person name="Gravely B."/>
            <person name="Greenberg A.J."/>
            <person name="Griffiths-Jones S."/>
            <person name="Gross S."/>
            <person name="Guigo R."/>
            <person name="Gustafson E.A."/>
            <person name="Haerty W."/>
            <person name="Hahn M.W."/>
            <person name="Halligan D.L."/>
            <person name="Halpern A.L."/>
            <person name="Halter G.M."/>
            <person name="Han M.V."/>
            <person name="Heger A."/>
            <person name="Hillier L."/>
            <person name="Hinrichs A.S."/>
            <person name="Holmes I."/>
            <person name="Hoskins R.A."/>
            <person name="Hubisz M.J."/>
            <person name="Hultmark D."/>
            <person name="Huntley M.A."/>
            <person name="Jaffe D.B."/>
            <person name="Jagadeeshan S."/>
            <person name="Jeck W.R."/>
            <person name="Johnson J."/>
            <person name="Jones C.D."/>
            <person name="Jordan W.C."/>
            <person name="Karpen G.H."/>
            <person name="Kataoka E."/>
            <person name="Keightley P.D."/>
            <person name="Kheradpour P."/>
            <person name="Kirkness E.F."/>
            <person name="Koerich L.B."/>
            <person name="Kristiansen K."/>
            <person name="Kudrna D."/>
            <person name="Kulathinal R.J."/>
            <person name="Kumar S."/>
            <person name="Kwok R."/>
            <person name="Lander E."/>
            <person name="Langley C.H."/>
            <person name="Lapoint R."/>
            <person name="Lazzaro B.P."/>
            <person name="Lee S.J."/>
            <person name="Levesque L."/>
            <person name="Li R."/>
            <person name="Lin C.F."/>
            <person name="Lin M.F."/>
            <person name="Lindblad-Toh K."/>
            <person name="Llopart A."/>
            <person name="Long M."/>
            <person name="Low L."/>
            <person name="Lozovsky E."/>
            <person name="Lu J."/>
            <person name="Luo M."/>
            <person name="Machado C.A."/>
            <person name="Makalowski W."/>
            <person name="Marzo M."/>
            <person name="Matsuda M."/>
            <person name="Matzkin L."/>
            <person name="McAllister B."/>
            <person name="McBride C.S."/>
            <person name="McKernan B."/>
            <person name="McKernan K."/>
            <person name="Mendez-Lago M."/>
            <person name="Minx P."/>
            <person name="Mollenhauer M.U."/>
            <person name="Montooth K."/>
            <person name="Mount S.M."/>
            <person name="Mu X."/>
            <person name="Myers E."/>
            <person name="Negre B."/>
            <person name="Newfeld S."/>
            <person name="Nielsen R."/>
            <person name="Noor M.A."/>
            <person name="O'Grady P."/>
            <person name="Pachter L."/>
            <person name="Papaceit M."/>
            <person name="Parisi M.J."/>
            <person name="Parisi M."/>
            <person name="Parts L."/>
            <person name="Pedersen J.S."/>
            <person name="Pesole G."/>
            <person name="Phillippy A.M."/>
            <person name="Ponting C.P."/>
            <person name="Pop M."/>
            <person name="Porcelli D."/>
            <person name="Powell J.R."/>
            <person name="Prohaska S."/>
            <person name="Pruitt K."/>
            <person name="Puig M."/>
            <person name="Quesneville H."/>
            <person name="Ram K.R."/>
            <person name="Rand D."/>
            <person name="Rasmussen M.D."/>
            <person name="Reed L.K."/>
            <person name="Reenan R."/>
            <person name="Reily A."/>
            <person name="Remington K.A."/>
            <person name="Rieger T.T."/>
            <person name="Ritchie M.G."/>
            <person name="Robin C."/>
            <person name="Rogers Y.H."/>
            <person name="Rohde C."/>
            <person name="Rozas J."/>
            <person name="Rubenfield M.J."/>
            <person name="Ruiz A."/>
            <person name="Russo S."/>
            <person name="Salzberg S.L."/>
            <person name="Sanchez-Gracia A."/>
            <person name="Saranga D.J."/>
            <person name="Sato H."/>
            <person name="Schaeffer S.W."/>
            <person name="Schatz M.C."/>
            <person name="Schlenke T."/>
            <person name="Schwartz R."/>
            <person name="Segarra C."/>
            <person name="Singh R.S."/>
            <person name="Sirot L."/>
            <person name="Sirota M."/>
            <person name="Sisneros N.B."/>
            <person name="Smith C.D."/>
            <person name="Smith T.F."/>
            <person name="Spieth J."/>
            <person name="Stage D.E."/>
            <person name="Stark A."/>
            <person name="Stephan W."/>
            <person name="Strausberg R.L."/>
            <person name="Strempel S."/>
            <person name="Sturgill D."/>
            <person name="Sutton G."/>
            <person name="Sutton G.G."/>
            <person name="Tao W."/>
            <person name="Teichmann S."/>
            <person name="Tobari Y.N."/>
            <person name="Tomimura Y."/>
            <person name="Tsolas J.M."/>
            <person name="Valente V.L."/>
            <person name="Venter E."/>
            <person name="Venter J.C."/>
            <person name="Vicario S."/>
            <person name="Vieira F.G."/>
            <person name="Vilella A.J."/>
            <person name="Villasante A."/>
            <person name="Walenz B."/>
            <person name="Wang J."/>
            <person name="Wasserman M."/>
            <person name="Watts T."/>
            <person name="Wilson D."/>
            <person name="Wilson R.K."/>
            <person name="Wing R.A."/>
            <person name="Wolfner M.F."/>
            <person name="Wong A."/>
            <person name="Wong G.K."/>
            <person name="Wu C.I."/>
            <person name="Wu G."/>
            <person name="Yamamoto D."/>
            <person name="Yang H.P."/>
            <person name="Yang S.P."/>
            <person name="Yorke J.A."/>
            <person name="Yoshida K."/>
            <person name="Zdobnov E."/>
            <person name="Zhang P."/>
            <person name="Zhang Y."/>
            <person name="Zimin A.V."/>
            <person name="Baldwin J."/>
            <person name="Abdouelleil A."/>
            <person name="Abdulkadir J."/>
            <person name="Abebe A."/>
            <person name="Abera B."/>
            <person name="Abreu J."/>
            <person name="Acer S.C."/>
            <person name="Aftuck L."/>
            <person name="Alexander A."/>
            <person name="An P."/>
            <person name="Anderson E."/>
            <person name="Anderson S."/>
            <person name="Arachi H."/>
            <person name="Azer M."/>
            <person name="Bachantsang P."/>
            <person name="Barry A."/>
            <person name="Bayul T."/>
            <person name="Berlin A."/>
            <person name="Bessette D."/>
            <person name="Bloom T."/>
            <person name="Blye J."/>
            <person name="Boguslavskiy L."/>
            <person name="Bonnet C."/>
            <person name="Boukhgalter B."/>
            <person name="Bourzgui I."/>
            <person name="Brown A."/>
            <person name="Cahill P."/>
            <person name="Channer S."/>
            <person name="Cheshatsang Y."/>
            <person name="Chuda L."/>
            <person name="Citroen M."/>
            <person name="Collymore A."/>
            <person name="Cooke P."/>
            <person name="Costello M."/>
            <person name="D'Aco K."/>
            <person name="Daza R."/>
            <person name="De Haan G."/>
            <person name="DeGray S."/>
            <person name="DeMaso C."/>
            <person name="Dhargay N."/>
            <person name="Dooley K."/>
            <person name="Dooley E."/>
            <person name="Doricent M."/>
            <person name="Dorje P."/>
            <person name="Dorjee K."/>
            <person name="Dupes A."/>
            <person name="Elong R."/>
            <person name="Falk J."/>
            <person name="Farina A."/>
            <person name="Faro S."/>
            <person name="Ferguson D."/>
            <person name="Fisher S."/>
            <person name="Foley C.D."/>
            <person name="Franke A."/>
            <person name="Friedrich D."/>
            <person name="Gadbois L."/>
            <person name="Gearin G."/>
            <person name="Gearin C.R."/>
            <person name="Giannoukos G."/>
            <person name="Goode T."/>
            <person name="Graham J."/>
            <person name="Grandbois E."/>
            <person name="Grewal S."/>
            <person name="Gyaltsen K."/>
            <person name="Hafez N."/>
            <person name="Hagos B."/>
            <person name="Hall J."/>
            <person name="Henson C."/>
            <person name="Hollinger A."/>
            <person name="Honan T."/>
            <person name="Huard M.D."/>
            <person name="Hughes L."/>
            <person name="Hurhula B."/>
            <person name="Husby M.E."/>
            <person name="Kamat A."/>
            <person name="Kanga B."/>
            <person name="Kashin S."/>
            <person name="Khazanovich D."/>
            <person name="Kisner P."/>
            <person name="Lance K."/>
            <person name="Lara M."/>
            <person name="Lee W."/>
            <person name="Lennon N."/>
            <person name="Letendre F."/>
            <person name="LeVine R."/>
            <person name="Lipovsky A."/>
            <person name="Liu X."/>
            <person name="Liu J."/>
            <person name="Liu S."/>
            <person name="Lokyitsang T."/>
            <person name="Lokyitsang Y."/>
            <person name="Lubonja R."/>
            <person name="Lui A."/>
            <person name="MacDonald P."/>
            <person name="Magnisalis V."/>
            <person name="Maru K."/>
            <person name="Matthews C."/>
            <person name="McCusker W."/>
            <person name="McDonough S."/>
            <person name="Mehta T."/>
            <person name="Meldrim J."/>
            <person name="Meneus L."/>
            <person name="Mihai O."/>
            <person name="Mihalev A."/>
            <person name="Mihova T."/>
            <person name="Mittelman R."/>
            <person name="Mlenga V."/>
            <person name="Montmayeur A."/>
            <person name="Mulrain L."/>
            <person name="Navidi A."/>
            <person name="Naylor J."/>
            <person name="Negash T."/>
            <person name="Nguyen T."/>
            <person name="Nguyen N."/>
            <person name="Nicol R."/>
            <person name="Norbu C."/>
            <person name="Norbu N."/>
            <person name="Novod N."/>
            <person name="O'Neill B."/>
            <person name="Osman S."/>
            <person name="Markiewicz E."/>
            <person name="Oyono O.L."/>
            <person name="Patti C."/>
            <person name="Phunkhang P."/>
            <person name="Pierre F."/>
            <person name="Priest M."/>
            <person name="Raghuraman S."/>
            <person name="Rege F."/>
            <person name="Reyes R."/>
            <person name="Rise C."/>
            <person name="Rogov P."/>
            <person name="Ross K."/>
            <person name="Ryan E."/>
            <person name="Settipalli S."/>
            <person name="Shea T."/>
            <person name="Sherpa N."/>
            <person name="Shi L."/>
            <person name="Shih D."/>
            <person name="Sparrow T."/>
            <person name="Spaulding J."/>
            <person name="Stalker J."/>
            <person name="Stange-Thomann N."/>
            <person name="Stavropoulos S."/>
            <person name="Stone C."/>
            <person name="Strader C."/>
            <person name="Tesfaye S."/>
            <person name="Thomson T."/>
            <person name="Thoulutsang Y."/>
            <person name="Thoulutsang D."/>
            <person name="Topham K."/>
            <person name="Topping I."/>
            <person name="Tsamla T."/>
            <person name="Vassiliev H."/>
            <person name="Vo A."/>
            <person name="Wangchuk T."/>
            <person name="Wangdi T."/>
            <person name="Weiand M."/>
            <person name="Wilkinson J."/>
            <person name="Wilson A."/>
            <person name="Yadav S."/>
            <person name="Young G."/>
            <person name="Yu Q."/>
            <person name="Zembek L."/>
            <person name="Zhong D."/>
            <person name="Zimmer A."/>
            <person name="Zwirko Z."/>
            <person name="Jaffe D.B."/>
            <person name="Alvarez P."/>
            <person name="Brockman W."/>
            <person name="Butler J."/>
            <person name="Chin C."/>
            <person name="Gnerre S."/>
            <person name="Grabherr M."/>
            <person name="Kleber M."/>
            <person name="Mauceli E."/>
            <person name="MacCallum I."/>
        </authorList>
    </citation>
    <scope>NUCLEOTIDE SEQUENCE [LARGE SCALE GENOMIC DNA]</scope>
    <source>
        <strain evidence="3">Tucson 14030-0811.24</strain>
    </source>
</reference>
<sequence length="176" mass="20765">MVGYEELNKRHKTELKQRTRAWGKGNNKFKPKPYVPPQAADNAKPWHHVRNDIIDDADEVNQQDKLNMQSSEAKKFLQTREENHRRNIIEAKRKEPTSWETFNEETRKETKKVPTAILNAERKDVKDLNFNDRNFFRSKLSRVASSKSRNLKSAINEMKRHGVLRGGTFKKHKDNK</sequence>
<gene>
    <name evidence="2" type="primary">Dwil\GK21097</name>
    <name evidence="2" type="ORF">Dwil_GK21097</name>
</gene>